<dbReference type="RefSeq" id="WP_191769986.1">
    <property type="nucleotide sequence ID" value="NZ_JACSRA010000034.1"/>
</dbReference>
<dbReference type="Gene3D" id="3.40.1030.10">
    <property type="entry name" value="Nucleoside phosphorylase/phosphoribosyltransferase catalytic domain"/>
    <property type="match status" value="1"/>
</dbReference>
<evidence type="ECO:0000256" key="1">
    <source>
        <dbReference type="ARBA" id="ARBA00001066"/>
    </source>
</evidence>
<dbReference type="InterPro" id="IPR013102">
    <property type="entry name" value="PYNP_C"/>
</dbReference>
<name>A0ABR8PY31_9CLOT</name>
<dbReference type="InterPro" id="IPR000312">
    <property type="entry name" value="Glycosyl_Trfase_fam3"/>
</dbReference>
<comment type="catalytic activity">
    <reaction evidence="10">
        <text>thymidine + phosphate = 2-deoxy-alpha-D-ribose 1-phosphate + thymine</text>
        <dbReference type="Rhea" id="RHEA:16037"/>
        <dbReference type="ChEBI" id="CHEBI:17748"/>
        <dbReference type="ChEBI" id="CHEBI:17821"/>
        <dbReference type="ChEBI" id="CHEBI:43474"/>
        <dbReference type="ChEBI" id="CHEBI:57259"/>
        <dbReference type="EC" id="2.4.2.2"/>
    </reaction>
</comment>
<dbReference type="Pfam" id="PF07831">
    <property type="entry name" value="PYNP_C"/>
    <property type="match status" value="1"/>
</dbReference>
<protein>
    <recommendedName>
        <fullName evidence="6">Pyrimidine-nucleoside phosphorylase</fullName>
        <ecNumber evidence="5">2.4.2.2</ecNumber>
    </recommendedName>
</protein>
<evidence type="ECO:0000256" key="2">
    <source>
        <dbReference type="ARBA" id="ARBA00003877"/>
    </source>
</evidence>
<dbReference type="NCBIfam" id="TIGR02644">
    <property type="entry name" value="Y_phosphoryl"/>
    <property type="match status" value="1"/>
</dbReference>
<dbReference type="Pfam" id="PF00591">
    <property type="entry name" value="Glycos_transf_3"/>
    <property type="match status" value="1"/>
</dbReference>
<dbReference type="Proteomes" id="UP000627781">
    <property type="component" value="Unassembled WGS sequence"/>
</dbReference>
<evidence type="ECO:0000256" key="8">
    <source>
        <dbReference type="ARBA" id="ARBA00022679"/>
    </source>
</evidence>
<dbReference type="SMART" id="SM00941">
    <property type="entry name" value="PYNP_C"/>
    <property type="match status" value="1"/>
</dbReference>
<evidence type="ECO:0000256" key="7">
    <source>
        <dbReference type="ARBA" id="ARBA00022676"/>
    </source>
</evidence>
<dbReference type="Gene3D" id="3.90.1170.30">
    <property type="entry name" value="Pyrimidine nucleoside phosphorylase-like, C-terminal domain"/>
    <property type="match status" value="1"/>
</dbReference>
<dbReference type="InterPro" id="IPR000053">
    <property type="entry name" value="Thymidine/pyrmidine_PPase"/>
</dbReference>
<dbReference type="InterPro" id="IPR035902">
    <property type="entry name" value="Nuc_phospho_transferase"/>
</dbReference>
<evidence type="ECO:0000256" key="10">
    <source>
        <dbReference type="ARBA" id="ARBA00048525"/>
    </source>
</evidence>
<evidence type="ECO:0000259" key="11">
    <source>
        <dbReference type="SMART" id="SM00941"/>
    </source>
</evidence>
<comment type="subunit">
    <text evidence="4">Homodimer.</text>
</comment>
<evidence type="ECO:0000256" key="6">
    <source>
        <dbReference type="ARBA" id="ARBA00014680"/>
    </source>
</evidence>
<evidence type="ECO:0000256" key="3">
    <source>
        <dbReference type="ARBA" id="ARBA00006915"/>
    </source>
</evidence>
<dbReference type="InterPro" id="IPR036320">
    <property type="entry name" value="Glycosyl_Trfase_fam3_N_dom_sf"/>
</dbReference>
<dbReference type="EMBL" id="JACSRA010000034">
    <property type="protein sequence ID" value="MBD7913067.1"/>
    <property type="molecule type" value="Genomic_DNA"/>
</dbReference>
<proteinExistence type="inferred from homology"/>
<evidence type="ECO:0000256" key="5">
    <source>
        <dbReference type="ARBA" id="ARBA00011889"/>
    </source>
</evidence>
<dbReference type="PANTHER" id="PTHR10515">
    <property type="entry name" value="THYMIDINE PHOSPHORYLASE"/>
    <property type="match status" value="1"/>
</dbReference>
<evidence type="ECO:0000256" key="9">
    <source>
        <dbReference type="ARBA" id="ARBA00048453"/>
    </source>
</evidence>
<dbReference type="InterPro" id="IPR018090">
    <property type="entry name" value="Pyrmidine_PPas_bac/euk"/>
</dbReference>
<accession>A0ABR8PY31</accession>
<reference evidence="12 13" key="1">
    <citation type="submission" date="2020-08" db="EMBL/GenBank/DDBJ databases">
        <title>A Genomic Blueprint of the Chicken Gut Microbiome.</title>
        <authorList>
            <person name="Gilroy R."/>
            <person name="Ravi A."/>
            <person name="Getino M."/>
            <person name="Pursley I."/>
            <person name="Horton D.L."/>
            <person name="Alikhan N.-F."/>
            <person name="Baker D."/>
            <person name="Gharbi K."/>
            <person name="Hall N."/>
            <person name="Watson M."/>
            <person name="Adriaenssens E.M."/>
            <person name="Foster-Nyarko E."/>
            <person name="Jarju S."/>
            <person name="Secka A."/>
            <person name="Antonio M."/>
            <person name="Oren A."/>
            <person name="Chaudhuri R."/>
            <person name="La Ragione R.M."/>
            <person name="Hildebrand F."/>
            <person name="Pallen M.J."/>
        </authorList>
    </citation>
    <scope>NUCLEOTIDE SEQUENCE [LARGE SCALE GENOMIC DNA]</scope>
    <source>
        <strain evidence="12 13">Sa3CVN1</strain>
    </source>
</reference>
<dbReference type="InterPro" id="IPR036566">
    <property type="entry name" value="PYNP-like_C_sf"/>
</dbReference>
<evidence type="ECO:0000256" key="4">
    <source>
        <dbReference type="ARBA" id="ARBA00011738"/>
    </source>
</evidence>
<keyword evidence="13" id="KW-1185">Reference proteome</keyword>
<dbReference type="PIRSF" id="PIRSF000478">
    <property type="entry name" value="TP_PyNP"/>
    <property type="match status" value="1"/>
</dbReference>
<comment type="catalytic activity">
    <reaction evidence="1">
        <text>2'-deoxyuridine + phosphate = 2-deoxy-alpha-D-ribose 1-phosphate + uracil</text>
        <dbReference type="Rhea" id="RHEA:22824"/>
        <dbReference type="ChEBI" id="CHEBI:16450"/>
        <dbReference type="ChEBI" id="CHEBI:17568"/>
        <dbReference type="ChEBI" id="CHEBI:43474"/>
        <dbReference type="ChEBI" id="CHEBI:57259"/>
        <dbReference type="EC" id="2.4.2.2"/>
    </reaction>
</comment>
<comment type="function">
    <text evidence="2">Catalyzes phosphorolysis of the pyrimidine nucleosides uridine, thymidine and 2'-deoxyuridine with the formation of the corresponding pyrimidine base and ribose-1-phosphate.</text>
</comment>
<comment type="similarity">
    <text evidence="3">Belongs to the thymidine/pyrimidine-nucleoside phosphorylase family.</text>
</comment>
<dbReference type="SUPFAM" id="SSF54680">
    <property type="entry name" value="Pyrimidine nucleoside phosphorylase C-terminal domain"/>
    <property type="match status" value="1"/>
</dbReference>
<dbReference type="Gene3D" id="1.20.970.10">
    <property type="entry name" value="Transferase, Pyrimidine Nucleoside Phosphorylase, Chain C"/>
    <property type="match status" value="1"/>
</dbReference>
<dbReference type="EC" id="2.4.2.2" evidence="5"/>
<evidence type="ECO:0000313" key="13">
    <source>
        <dbReference type="Proteomes" id="UP000627781"/>
    </source>
</evidence>
<evidence type="ECO:0000313" key="12">
    <source>
        <dbReference type="EMBL" id="MBD7913067.1"/>
    </source>
</evidence>
<dbReference type="SUPFAM" id="SSF52418">
    <property type="entry name" value="Nucleoside phosphorylase/phosphoribosyltransferase catalytic domain"/>
    <property type="match status" value="1"/>
</dbReference>
<gene>
    <name evidence="12" type="ORF">H9661_17070</name>
</gene>
<comment type="catalytic activity">
    <reaction evidence="9">
        <text>uridine + phosphate = alpha-D-ribose 1-phosphate + uracil</text>
        <dbReference type="Rhea" id="RHEA:24388"/>
        <dbReference type="ChEBI" id="CHEBI:16704"/>
        <dbReference type="ChEBI" id="CHEBI:17568"/>
        <dbReference type="ChEBI" id="CHEBI:43474"/>
        <dbReference type="ChEBI" id="CHEBI:57720"/>
        <dbReference type="EC" id="2.4.2.2"/>
    </reaction>
</comment>
<dbReference type="Pfam" id="PF02885">
    <property type="entry name" value="Glycos_trans_3N"/>
    <property type="match status" value="1"/>
</dbReference>
<dbReference type="SUPFAM" id="SSF47648">
    <property type="entry name" value="Nucleoside phosphorylase/phosphoribosyltransferase N-terminal domain"/>
    <property type="match status" value="1"/>
</dbReference>
<keyword evidence="8 12" id="KW-0808">Transferase</keyword>
<keyword evidence="7 12" id="KW-0328">Glycosyltransferase</keyword>
<comment type="caution">
    <text evidence="12">The sequence shown here is derived from an EMBL/GenBank/DDBJ whole genome shotgun (WGS) entry which is preliminary data.</text>
</comment>
<organism evidence="12 13">
    <name type="scientific">Clostridium cibarium</name>
    <dbReference type="NCBI Taxonomy" id="2762247"/>
    <lineage>
        <taxon>Bacteria</taxon>
        <taxon>Bacillati</taxon>
        <taxon>Bacillota</taxon>
        <taxon>Clostridia</taxon>
        <taxon>Eubacteriales</taxon>
        <taxon>Clostridiaceae</taxon>
        <taxon>Clostridium</taxon>
    </lineage>
</organism>
<dbReference type="GO" id="GO:0009032">
    <property type="term" value="F:thymidine phosphorylase activity"/>
    <property type="evidence" value="ECO:0007669"/>
    <property type="project" value="UniProtKB-EC"/>
</dbReference>
<dbReference type="InterPro" id="IPR017459">
    <property type="entry name" value="Glycosyl_Trfase_fam3_N_dom"/>
</dbReference>
<dbReference type="NCBIfam" id="NF004490">
    <property type="entry name" value="PRK05820.1"/>
    <property type="match status" value="1"/>
</dbReference>
<sequence>MNIIDCINKKKNSEEMSNEEISYVVQKYTLGEIPDYQFAAWLMAVYFNGMSTREITQLTYEMAQSGERFDLSTINGITVDKHSTGGVGDKTSLVVCPIIASLGLNVIKISGKALDYCGGTIDKLKSIKEMKVTIPSAAVIDQIKECGISIISQSESLVPADKKIYELRDLTATVNSIPLIASSIMSKKIATGADIIILDVKVGSGAFMKTIDDAVLLAQTMVSIGEGLGKKTIAVVSNMNTPLGKNIGNILEIGEVIETLKGNGPSDLVELCSLFGAIIAFINKRAISIEEGKLLIKEKIQKGEVLEKFNEFIKRQGGNLDLLQHDLELLKTSRRVKIYSNEEGYINKIDSFKIGNASMLLAGRRNLKESQINYSTGILLNKKEGDFVNKGELILELVTDDTESEEFREAYQLAHEATVIEKNRKVTDELIKAIVIKEKVFFNLKDFNNLESYLY</sequence>
<feature type="domain" description="Pyrimidine nucleoside phosphorylase C-terminal" evidence="11">
    <location>
        <begin position="345"/>
        <end position="419"/>
    </location>
</feature>
<dbReference type="PANTHER" id="PTHR10515:SF0">
    <property type="entry name" value="THYMIDINE PHOSPHORYLASE"/>
    <property type="match status" value="1"/>
</dbReference>